<proteinExistence type="predicted"/>
<organism evidence="1">
    <name type="scientific">Tetraselmis sp. GSL018</name>
    <dbReference type="NCBI Taxonomy" id="582737"/>
    <lineage>
        <taxon>Eukaryota</taxon>
        <taxon>Viridiplantae</taxon>
        <taxon>Chlorophyta</taxon>
        <taxon>core chlorophytes</taxon>
        <taxon>Chlorodendrophyceae</taxon>
        <taxon>Chlorodendrales</taxon>
        <taxon>Chlorodendraceae</taxon>
        <taxon>Tetraselmis</taxon>
    </lineage>
</organism>
<dbReference type="EMBL" id="GBEZ01020797">
    <property type="protein sequence ID" value="JAC65903.1"/>
    <property type="molecule type" value="Transcribed_RNA"/>
</dbReference>
<gene>
    <name evidence="1" type="ORF">TSPGSL018_14969</name>
</gene>
<protein>
    <submittedName>
        <fullName evidence="1">Uncharacterized protein</fullName>
    </submittedName>
</protein>
<accession>A0A061R1P4</accession>
<evidence type="ECO:0000313" key="1">
    <source>
        <dbReference type="EMBL" id="JAC65903.1"/>
    </source>
</evidence>
<reference evidence="1" key="1">
    <citation type="submission" date="2014-05" db="EMBL/GenBank/DDBJ databases">
        <title>The transcriptome of the halophilic microalga Tetraselmis sp. GSL018 isolated from the Great Salt Lake, Utah.</title>
        <authorList>
            <person name="Jinkerson R.E."/>
            <person name="D'Adamo S."/>
            <person name="Posewitz M.C."/>
        </authorList>
    </citation>
    <scope>NUCLEOTIDE SEQUENCE</scope>
    <source>
        <strain evidence="1">GSL018</strain>
    </source>
</reference>
<sequence>LIQNKAKLSKLQNILHKHGFKTNKKDCIYVQSQIIANNLPATSKKLEGYH</sequence>
<name>A0A061R1P4_9CHLO</name>
<feature type="non-terminal residue" evidence="1">
    <location>
        <position position="1"/>
    </location>
</feature>
<dbReference type="AlphaFoldDB" id="A0A061R1P4"/>